<accession>A0A382TKZ1</accession>
<proteinExistence type="predicted"/>
<feature type="non-terminal residue" evidence="1">
    <location>
        <position position="1"/>
    </location>
</feature>
<evidence type="ECO:0000313" key="1">
    <source>
        <dbReference type="EMBL" id="SVD22157.1"/>
    </source>
</evidence>
<organism evidence="1">
    <name type="scientific">marine metagenome</name>
    <dbReference type="NCBI Taxonomy" id="408172"/>
    <lineage>
        <taxon>unclassified sequences</taxon>
        <taxon>metagenomes</taxon>
        <taxon>ecological metagenomes</taxon>
    </lineage>
</organism>
<gene>
    <name evidence="1" type="ORF">METZ01_LOCUS375011</name>
</gene>
<dbReference type="Gene3D" id="2.120.10.30">
    <property type="entry name" value="TolB, C-terminal domain"/>
    <property type="match status" value="1"/>
</dbReference>
<protein>
    <submittedName>
        <fullName evidence="1">Uncharacterized protein</fullName>
    </submittedName>
</protein>
<feature type="non-terminal residue" evidence="1">
    <location>
        <position position="301"/>
    </location>
</feature>
<reference evidence="1" key="1">
    <citation type="submission" date="2018-05" db="EMBL/GenBank/DDBJ databases">
        <authorList>
            <person name="Lanie J.A."/>
            <person name="Ng W.-L."/>
            <person name="Kazmierczak K.M."/>
            <person name="Andrzejewski T.M."/>
            <person name="Davidsen T.M."/>
            <person name="Wayne K.J."/>
            <person name="Tettelin H."/>
            <person name="Glass J.I."/>
            <person name="Rusch D."/>
            <person name="Podicherti R."/>
            <person name="Tsui H.-C.T."/>
            <person name="Winkler M.E."/>
        </authorList>
    </citation>
    <scope>NUCLEOTIDE SEQUENCE</scope>
</reference>
<name>A0A382TKZ1_9ZZZZ</name>
<sequence length="301" mass="32906">SLVQVDSDTYLLAYTGQDSDGFLKTFTVAADGSTITQVAVLEHDNQDGYHHSLIKVDADTYVLAYMGYGNDGFIKTFTVPADGSTITQVAVLEHDTNYAAYNSLVQVDNDTYALSYIDAWNDGWLKTFTIPANGSTITQVATHEYDTYYANFSSLVKIDSDTYAVTWYGYDYGFTNQWASYIGTYTIPADGSTITRVTSLKYDNSQNTHPSWLDMGDGRLALAMTYSNDGYIKTFYISPDGSTIAHMHSLAHNSTGQDNSLVKIDANTVALAFAGDYSDGYISTFTIHSGLAFQSSLALAS</sequence>
<dbReference type="SUPFAM" id="SSF82171">
    <property type="entry name" value="DPP6 N-terminal domain-like"/>
    <property type="match status" value="1"/>
</dbReference>
<dbReference type="InterPro" id="IPR011042">
    <property type="entry name" value="6-blade_b-propeller_TolB-like"/>
</dbReference>
<dbReference type="EMBL" id="UINC01137049">
    <property type="protein sequence ID" value="SVD22157.1"/>
    <property type="molecule type" value="Genomic_DNA"/>
</dbReference>
<dbReference type="AlphaFoldDB" id="A0A382TKZ1"/>